<comment type="caution">
    <text evidence="2">The sequence shown here is derived from an EMBL/GenBank/DDBJ whole genome shotgun (WGS) entry which is preliminary data.</text>
</comment>
<protein>
    <submittedName>
        <fullName evidence="2">Uncharacterized protein</fullName>
    </submittedName>
</protein>
<evidence type="ECO:0000256" key="1">
    <source>
        <dbReference type="SAM" id="MobiDB-lite"/>
    </source>
</evidence>
<evidence type="ECO:0000313" key="3">
    <source>
        <dbReference type="Proteomes" id="UP001151760"/>
    </source>
</evidence>
<keyword evidence="3" id="KW-1185">Reference proteome</keyword>
<accession>A0ABQ5HV08</accession>
<feature type="compositionally biased region" description="Polar residues" evidence="1">
    <location>
        <begin position="93"/>
        <end position="105"/>
    </location>
</feature>
<reference evidence="2" key="2">
    <citation type="submission" date="2022-01" db="EMBL/GenBank/DDBJ databases">
        <authorList>
            <person name="Yamashiro T."/>
            <person name="Shiraishi A."/>
            <person name="Satake H."/>
            <person name="Nakayama K."/>
        </authorList>
    </citation>
    <scope>NUCLEOTIDE SEQUENCE</scope>
</reference>
<dbReference type="Proteomes" id="UP001151760">
    <property type="component" value="Unassembled WGS sequence"/>
</dbReference>
<dbReference type="EMBL" id="BQNB010019993">
    <property type="protein sequence ID" value="GJT91170.1"/>
    <property type="molecule type" value="Genomic_DNA"/>
</dbReference>
<reference evidence="2" key="1">
    <citation type="journal article" date="2022" name="Int. J. Mol. Sci.">
        <title>Draft Genome of Tanacetum Coccineum: Genomic Comparison of Closely Related Tanacetum-Family Plants.</title>
        <authorList>
            <person name="Yamashiro T."/>
            <person name="Shiraishi A."/>
            <person name="Nakayama K."/>
            <person name="Satake H."/>
        </authorList>
    </citation>
    <scope>NUCLEOTIDE SEQUENCE</scope>
</reference>
<organism evidence="2 3">
    <name type="scientific">Tanacetum coccineum</name>
    <dbReference type="NCBI Taxonomy" id="301880"/>
    <lineage>
        <taxon>Eukaryota</taxon>
        <taxon>Viridiplantae</taxon>
        <taxon>Streptophyta</taxon>
        <taxon>Embryophyta</taxon>
        <taxon>Tracheophyta</taxon>
        <taxon>Spermatophyta</taxon>
        <taxon>Magnoliopsida</taxon>
        <taxon>eudicotyledons</taxon>
        <taxon>Gunneridae</taxon>
        <taxon>Pentapetalae</taxon>
        <taxon>asterids</taxon>
        <taxon>campanulids</taxon>
        <taxon>Asterales</taxon>
        <taxon>Asteraceae</taxon>
        <taxon>Asteroideae</taxon>
        <taxon>Anthemideae</taxon>
        <taxon>Anthemidinae</taxon>
        <taxon>Tanacetum</taxon>
    </lineage>
</organism>
<proteinExistence type="predicted"/>
<name>A0ABQ5HV08_9ASTR</name>
<feature type="region of interest" description="Disordered" evidence="1">
    <location>
        <begin position="86"/>
        <end position="105"/>
    </location>
</feature>
<gene>
    <name evidence="2" type="ORF">Tco_1080015</name>
</gene>
<feature type="region of interest" description="Disordered" evidence="1">
    <location>
        <begin position="130"/>
        <end position="181"/>
    </location>
</feature>
<evidence type="ECO:0000313" key="2">
    <source>
        <dbReference type="EMBL" id="GJT91170.1"/>
    </source>
</evidence>
<feature type="compositionally biased region" description="Polar residues" evidence="1">
    <location>
        <begin position="151"/>
        <end position="161"/>
    </location>
</feature>
<sequence length="181" mass="21330">MHNNIMAAGSKDRPPMLGPGRYSQWHSRFLRYLDTKSNGEYLRKCIFEGNLLLEMENPWSLITPEVLNDDCIDKEINLPRFTRCKNKTEDTTPRYNNDNQSGKFGNQRTMTVARARETVGRIRKPKRVKDYREFTREDDDVQTTEYRRSQPAESSSNTDTPLNMYRNHDETECVIQSRRQS</sequence>